<dbReference type="Proteomes" id="UP000733744">
    <property type="component" value="Unassembled WGS sequence"/>
</dbReference>
<comment type="caution">
    <text evidence="3">The sequence shown here is derived from an EMBL/GenBank/DDBJ whole genome shotgun (WGS) entry which is preliminary data.</text>
</comment>
<reference evidence="3 4" key="1">
    <citation type="journal article" date="2019" name="Antonie Van Leeuwenhoek">
        <title>Description of 'Ca. Methylobacter oryzae' KRF1, a novel species from the environmentally important Methylobacter clade 2.</title>
        <authorList>
            <person name="Khatri K."/>
            <person name="Mohite J.A."/>
            <person name="Pandit P.S."/>
            <person name="Bahulikar R."/>
            <person name="Rahalkar M.C."/>
        </authorList>
    </citation>
    <scope>NUCLEOTIDE SEQUENCE [LARGE SCALE GENOMIC DNA]</scope>
    <source>
        <strain evidence="3 4">KRF1</strain>
    </source>
</reference>
<protein>
    <submittedName>
        <fullName evidence="3">HPP family protein</fullName>
    </submittedName>
</protein>
<dbReference type="EMBL" id="RYFG02000121">
    <property type="protein sequence ID" value="TRW89601.1"/>
    <property type="molecule type" value="Genomic_DNA"/>
</dbReference>
<proteinExistence type="predicted"/>
<keyword evidence="1" id="KW-1133">Transmembrane helix</keyword>
<sequence length="163" mass="17295">MSLINRIKNSGNSFATRPLVSHIALAWLGSSLAIAAVAVLGQYSGQPLILGSFGASCVLLFGFPDAVFSQSRNVIIGHALCSLIGLCFLKFVGPEWWSMAIAVGTALAAMLGTRTVHPPAGSNPVIIFLTQPDWQFLLFPTLAGASGLFFLARLFQRMTRATG</sequence>
<evidence type="ECO:0000313" key="4">
    <source>
        <dbReference type="Proteomes" id="UP000733744"/>
    </source>
</evidence>
<dbReference type="InterPro" id="IPR007065">
    <property type="entry name" value="HPP"/>
</dbReference>
<feature type="transmembrane region" description="Helical" evidence="1">
    <location>
        <begin position="48"/>
        <end position="68"/>
    </location>
</feature>
<accession>A0ABY3C4G6</accession>
<keyword evidence="1" id="KW-0472">Membrane</keyword>
<feature type="domain" description="HPP transmembrane region" evidence="2">
    <location>
        <begin position="18"/>
        <end position="159"/>
    </location>
</feature>
<dbReference type="PANTHER" id="PTHR33741">
    <property type="entry name" value="TRANSMEMBRANE PROTEIN DDB_G0269096-RELATED"/>
    <property type="match status" value="1"/>
</dbReference>
<organism evidence="3 4">
    <name type="scientific">Candidatus Methylobacter oryzae</name>
    <dbReference type="NCBI Taxonomy" id="2497749"/>
    <lineage>
        <taxon>Bacteria</taxon>
        <taxon>Pseudomonadati</taxon>
        <taxon>Pseudomonadota</taxon>
        <taxon>Gammaproteobacteria</taxon>
        <taxon>Methylococcales</taxon>
        <taxon>Methylococcaceae</taxon>
        <taxon>Methylobacter</taxon>
    </lineage>
</organism>
<feature type="transmembrane region" description="Helical" evidence="1">
    <location>
        <begin position="136"/>
        <end position="155"/>
    </location>
</feature>
<name>A0ABY3C4G6_9GAMM</name>
<evidence type="ECO:0000313" key="3">
    <source>
        <dbReference type="EMBL" id="TRW89601.1"/>
    </source>
</evidence>
<dbReference type="RefSeq" id="WP_127029503.1">
    <property type="nucleotide sequence ID" value="NZ_RYFG02000121.1"/>
</dbReference>
<feature type="transmembrane region" description="Helical" evidence="1">
    <location>
        <begin position="20"/>
        <end position="41"/>
    </location>
</feature>
<dbReference type="InterPro" id="IPR058581">
    <property type="entry name" value="TM_HPP"/>
</dbReference>
<gene>
    <name evidence="3" type="ORF">EKO24_021310</name>
</gene>
<keyword evidence="4" id="KW-1185">Reference proteome</keyword>
<evidence type="ECO:0000259" key="2">
    <source>
        <dbReference type="Pfam" id="PF04982"/>
    </source>
</evidence>
<dbReference type="PANTHER" id="PTHR33741:SF5">
    <property type="entry name" value="TRANSMEMBRANE PROTEIN DDB_G0269096-RELATED"/>
    <property type="match status" value="1"/>
</dbReference>
<feature type="transmembrane region" description="Helical" evidence="1">
    <location>
        <begin position="74"/>
        <end position="92"/>
    </location>
</feature>
<keyword evidence="1" id="KW-0812">Transmembrane</keyword>
<evidence type="ECO:0000256" key="1">
    <source>
        <dbReference type="SAM" id="Phobius"/>
    </source>
</evidence>
<dbReference type="Pfam" id="PF04982">
    <property type="entry name" value="TM_HPP"/>
    <property type="match status" value="1"/>
</dbReference>